<keyword evidence="5" id="KW-1185">Reference proteome</keyword>
<feature type="compositionally biased region" description="Basic and acidic residues" evidence="1">
    <location>
        <begin position="96"/>
        <end position="107"/>
    </location>
</feature>
<dbReference type="Proteomes" id="UP001497623">
    <property type="component" value="Unassembled WGS sequence"/>
</dbReference>
<sequence>MLAKALVLALVLAGVSAADDGKSPTLQDQLYIISGVLGGVALILTIVSIYVTLSLIGVQSEVKKLKAAAGARSHEPMSELTSSPSGYDNPITDNEDYARSAPEDVRRPGPSGVPRSAAAPPRDAAGPPRDYYGRGGAAPPTDPYARPSKDPYARGPPPPRNNYGDRWDLDHKESRIPTTYRAEQHIPLSRPSQSRQPGGRPEYY</sequence>
<evidence type="ECO:0000313" key="5">
    <source>
        <dbReference type="Proteomes" id="UP001497623"/>
    </source>
</evidence>
<dbReference type="EMBL" id="CAXKWB010008087">
    <property type="protein sequence ID" value="CAL4089581.1"/>
    <property type="molecule type" value="Genomic_DNA"/>
</dbReference>
<evidence type="ECO:0000256" key="1">
    <source>
        <dbReference type="SAM" id="MobiDB-lite"/>
    </source>
</evidence>
<proteinExistence type="predicted"/>
<feature type="chain" id="PRO_5043461115" evidence="3">
    <location>
        <begin position="18"/>
        <end position="204"/>
    </location>
</feature>
<feature type="region of interest" description="Disordered" evidence="1">
    <location>
        <begin position="68"/>
        <end position="204"/>
    </location>
</feature>
<reference evidence="4 5" key="1">
    <citation type="submission" date="2024-05" db="EMBL/GenBank/DDBJ databases">
        <authorList>
            <person name="Wallberg A."/>
        </authorList>
    </citation>
    <scope>NUCLEOTIDE SEQUENCE [LARGE SCALE GENOMIC DNA]</scope>
</reference>
<gene>
    <name evidence="4" type="ORF">MNOR_LOCUS13845</name>
</gene>
<evidence type="ECO:0000256" key="2">
    <source>
        <dbReference type="SAM" id="Phobius"/>
    </source>
</evidence>
<keyword evidence="3" id="KW-0732">Signal</keyword>
<evidence type="ECO:0000313" key="4">
    <source>
        <dbReference type="EMBL" id="CAL4089581.1"/>
    </source>
</evidence>
<organism evidence="4 5">
    <name type="scientific">Meganyctiphanes norvegica</name>
    <name type="common">Northern krill</name>
    <name type="synonym">Thysanopoda norvegica</name>
    <dbReference type="NCBI Taxonomy" id="48144"/>
    <lineage>
        <taxon>Eukaryota</taxon>
        <taxon>Metazoa</taxon>
        <taxon>Ecdysozoa</taxon>
        <taxon>Arthropoda</taxon>
        <taxon>Crustacea</taxon>
        <taxon>Multicrustacea</taxon>
        <taxon>Malacostraca</taxon>
        <taxon>Eumalacostraca</taxon>
        <taxon>Eucarida</taxon>
        <taxon>Euphausiacea</taxon>
        <taxon>Euphausiidae</taxon>
        <taxon>Meganyctiphanes</taxon>
    </lineage>
</organism>
<keyword evidence="2" id="KW-0472">Membrane</keyword>
<dbReference type="AlphaFoldDB" id="A0AAV2QNQ5"/>
<evidence type="ECO:0000256" key="3">
    <source>
        <dbReference type="SAM" id="SignalP"/>
    </source>
</evidence>
<feature type="compositionally biased region" description="Basic and acidic residues" evidence="1">
    <location>
        <begin position="163"/>
        <end position="175"/>
    </location>
</feature>
<name>A0AAV2QNQ5_MEGNR</name>
<keyword evidence="2" id="KW-0812">Transmembrane</keyword>
<feature type="transmembrane region" description="Helical" evidence="2">
    <location>
        <begin position="33"/>
        <end position="56"/>
    </location>
</feature>
<keyword evidence="2" id="KW-1133">Transmembrane helix</keyword>
<protein>
    <submittedName>
        <fullName evidence="4">Uncharacterized protein</fullName>
    </submittedName>
</protein>
<comment type="caution">
    <text evidence="4">The sequence shown here is derived from an EMBL/GenBank/DDBJ whole genome shotgun (WGS) entry which is preliminary data.</text>
</comment>
<feature type="signal peptide" evidence="3">
    <location>
        <begin position="1"/>
        <end position="17"/>
    </location>
</feature>
<feature type="compositionally biased region" description="Low complexity" evidence="1">
    <location>
        <begin position="114"/>
        <end position="129"/>
    </location>
</feature>
<accession>A0AAV2QNQ5</accession>